<gene>
    <name evidence="4" type="ORF">OFUS_LOCUS6275</name>
</gene>
<dbReference type="GO" id="GO:0005886">
    <property type="term" value="C:plasma membrane"/>
    <property type="evidence" value="ECO:0007669"/>
    <property type="project" value="TreeGrafter"/>
</dbReference>
<dbReference type="PANTHER" id="PTHR45775">
    <property type="entry name" value="RAD, GEM/KIR FAMILY MEMBER 2, ISOFORM C"/>
    <property type="match status" value="1"/>
</dbReference>
<keyword evidence="2" id="KW-0597">Phosphoprotein</keyword>
<dbReference type="GO" id="GO:0003924">
    <property type="term" value="F:GTPase activity"/>
    <property type="evidence" value="ECO:0007669"/>
    <property type="project" value="InterPro"/>
</dbReference>
<keyword evidence="5" id="KW-1185">Reference proteome</keyword>
<feature type="compositionally biased region" description="Basic and acidic residues" evidence="3">
    <location>
        <begin position="8"/>
        <end position="40"/>
    </location>
</feature>
<dbReference type="PRINTS" id="PR00449">
    <property type="entry name" value="RASTRNSFRMNG"/>
</dbReference>
<feature type="compositionally biased region" description="Polar residues" evidence="3">
    <location>
        <begin position="137"/>
        <end position="150"/>
    </location>
</feature>
<proteinExistence type="inferred from homology"/>
<protein>
    <submittedName>
        <fullName evidence="4">Uncharacterized protein</fullName>
    </submittedName>
</protein>
<dbReference type="EMBL" id="CAIIXF020000003">
    <property type="protein sequence ID" value="CAH1779469.1"/>
    <property type="molecule type" value="Genomic_DNA"/>
</dbReference>
<evidence type="ECO:0000313" key="5">
    <source>
        <dbReference type="Proteomes" id="UP000749559"/>
    </source>
</evidence>
<evidence type="ECO:0000256" key="1">
    <source>
        <dbReference type="ARBA" id="ARBA00008846"/>
    </source>
</evidence>
<reference evidence="4" key="1">
    <citation type="submission" date="2022-03" db="EMBL/GenBank/DDBJ databases">
        <authorList>
            <person name="Martin C."/>
        </authorList>
    </citation>
    <scope>NUCLEOTIDE SEQUENCE</scope>
</reference>
<comment type="caution">
    <text evidence="4">The sequence shown here is derived from an EMBL/GenBank/DDBJ whole genome shotgun (WGS) entry which is preliminary data.</text>
</comment>
<evidence type="ECO:0000313" key="4">
    <source>
        <dbReference type="EMBL" id="CAH1779469.1"/>
    </source>
</evidence>
<dbReference type="SMART" id="SM00175">
    <property type="entry name" value="RAB"/>
    <property type="match status" value="1"/>
</dbReference>
<dbReference type="OrthoDB" id="5239715at2759"/>
<dbReference type="SUPFAM" id="SSF52540">
    <property type="entry name" value="P-loop containing nucleoside triphosphate hydrolases"/>
    <property type="match status" value="1"/>
</dbReference>
<accession>A0A8J1XT37</accession>
<dbReference type="AlphaFoldDB" id="A0A8J1XT37"/>
<dbReference type="GO" id="GO:0005525">
    <property type="term" value="F:GTP binding"/>
    <property type="evidence" value="ECO:0007669"/>
    <property type="project" value="InterPro"/>
</dbReference>
<dbReference type="PROSITE" id="PS51419">
    <property type="entry name" value="RAB"/>
    <property type="match status" value="1"/>
</dbReference>
<feature type="region of interest" description="Disordered" evidence="3">
    <location>
        <begin position="116"/>
        <end position="166"/>
    </location>
</feature>
<organism evidence="4 5">
    <name type="scientific">Owenia fusiformis</name>
    <name type="common">Polychaete worm</name>
    <dbReference type="NCBI Taxonomy" id="6347"/>
    <lineage>
        <taxon>Eukaryota</taxon>
        <taxon>Metazoa</taxon>
        <taxon>Spiralia</taxon>
        <taxon>Lophotrochozoa</taxon>
        <taxon>Annelida</taxon>
        <taxon>Polychaeta</taxon>
        <taxon>Sedentaria</taxon>
        <taxon>Canalipalpata</taxon>
        <taxon>Sabellida</taxon>
        <taxon>Oweniida</taxon>
        <taxon>Oweniidae</taxon>
        <taxon>Owenia</taxon>
    </lineage>
</organism>
<dbReference type="Proteomes" id="UP000749559">
    <property type="component" value="Unassembled WGS sequence"/>
</dbReference>
<sequence length="503" mass="56362">MKNSMDTPQRERKVINGDDKQNDDGHAIPKFYFEDTSKESSPEIVIVNSDDDLHPKQGQSCSLDDNIAGYDGHSCHENMDNHHSYGQDPDLINNTQTSHCYTRNGSVKLIRHDTPDFSFRRRPGFNKENELGLPRSGSLTDVNGQNQGLAPNSGPPSRSSSCRRRKSRVVELQEEAGLNLNRPQSVGDIATLFPNKQHKPVTHSNSDSDLYRVRSFKITKKGQLINQGDSWKSWSKESINSTCSLESQYGDTAQILWGLEGYGTRPSQEKHKTGESETPILDEGIKEPSVYKVLVMGNDGVGKSALMQQFTTSEDMSYMEPSEDVSDEITEAKQVSVLLDGEESILLFYELNDEGVPQESDADGYVVVYSITDRLSFYNAIDIIHKLRDDEQRDSAMIVVGNKSDIVRQRQVPIDEGKSIAKTYKSKFIETSTYLNHHVDVLLVGVLSQIRKHSIKIKKAMEAHNNPKHSLKSAGPAKPKKASVLRKLFGKSRMFKSVDNVLK</sequence>
<dbReference type="InterPro" id="IPR001806">
    <property type="entry name" value="Small_GTPase"/>
</dbReference>
<dbReference type="Pfam" id="PF00071">
    <property type="entry name" value="Ras"/>
    <property type="match status" value="1"/>
</dbReference>
<dbReference type="Gene3D" id="3.40.50.300">
    <property type="entry name" value="P-loop containing nucleotide triphosphate hydrolases"/>
    <property type="match status" value="1"/>
</dbReference>
<evidence type="ECO:0000256" key="2">
    <source>
        <dbReference type="ARBA" id="ARBA00022553"/>
    </source>
</evidence>
<dbReference type="InterPro" id="IPR051641">
    <property type="entry name" value="RGK_GTP-binding_reg"/>
</dbReference>
<dbReference type="SMART" id="SM00173">
    <property type="entry name" value="RAS"/>
    <property type="match status" value="1"/>
</dbReference>
<dbReference type="InterPro" id="IPR027417">
    <property type="entry name" value="P-loop_NTPase"/>
</dbReference>
<dbReference type="GO" id="GO:0005246">
    <property type="term" value="F:calcium channel regulator activity"/>
    <property type="evidence" value="ECO:0007669"/>
    <property type="project" value="TreeGrafter"/>
</dbReference>
<dbReference type="PROSITE" id="PS51421">
    <property type="entry name" value="RAS"/>
    <property type="match status" value="1"/>
</dbReference>
<feature type="region of interest" description="Disordered" evidence="3">
    <location>
        <begin position="1"/>
        <end position="40"/>
    </location>
</feature>
<name>A0A8J1XT37_OWEFU</name>
<feature type="compositionally biased region" description="Basic and acidic residues" evidence="3">
    <location>
        <begin position="116"/>
        <end position="130"/>
    </location>
</feature>
<evidence type="ECO:0000256" key="3">
    <source>
        <dbReference type="SAM" id="MobiDB-lite"/>
    </source>
</evidence>
<dbReference type="PANTHER" id="PTHR45775:SF6">
    <property type="entry name" value="RAD, GEM_KIR FAMILY MEMBER 2, ISOFORM C"/>
    <property type="match status" value="1"/>
</dbReference>
<comment type="similarity">
    <text evidence="1">Belongs to the small GTPase superfamily. RGK family.</text>
</comment>